<evidence type="ECO:0000313" key="3">
    <source>
        <dbReference type="Proteomes" id="UP000727407"/>
    </source>
</evidence>
<evidence type="ECO:0000313" key="2">
    <source>
        <dbReference type="EMBL" id="KAF5905967.1"/>
    </source>
</evidence>
<dbReference type="AlphaFoldDB" id="A0A8J4US53"/>
<accession>A0A8J4US53</accession>
<protein>
    <submittedName>
        <fullName evidence="2">Uncharacterized protein</fullName>
    </submittedName>
</protein>
<feature type="region of interest" description="Disordered" evidence="1">
    <location>
        <begin position="1"/>
        <end position="20"/>
    </location>
</feature>
<dbReference type="EMBL" id="QNUK01000038">
    <property type="protein sequence ID" value="KAF5905967.1"/>
    <property type="molecule type" value="Genomic_DNA"/>
</dbReference>
<keyword evidence="3" id="KW-1185">Reference proteome</keyword>
<sequence length="187" mass="21211">MKEQYAKKKNKRERKSPARGETSRLPFVSCLLADMCHYECPCTRYTFRDGLSGCRSSSEVCGGVRTARLSDTVIHVIRSERERILHRRDKRGWANVNAAVRVAADPLNFSYLKSFCEPDERSEHNTTVGAGGLRHRSSQLDEPIDRTTNVFVNIEGARLFELMVRGSVCLAIARPRGQRPDSALDRR</sequence>
<organism evidence="2 3">
    <name type="scientific">Clarias magur</name>
    <name type="common">Asian catfish</name>
    <name type="synonym">Macropteronotus magur</name>
    <dbReference type="NCBI Taxonomy" id="1594786"/>
    <lineage>
        <taxon>Eukaryota</taxon>
        <taxon>Metazoa</taxon>
        <taxon>Chordata</taxon>
        <taxon>Craniata</taxon>
        <taxon>Vertebrata</taxon>
        <taxon>Euteleostomi</taxon>
        <taxon>Actinopterygii</taxon>
        <taxon>Neopterygii</taxon>
        <taxon>Teleostei</taxon>
        <taxon>Ostariophysi</taxon>
        <taxon>Siluriformes</taxon>
        <taxon>Clariidae</taxon>
        <taxon>Clarias</taxon>
    </lineage>
</organism>
<comment type="caution">
    <text evidence="2">The sequence shown here is derived from an EMBL/GenBank/DDBJ whole genome shotgun (WGS) entry which is preliminary data.</text>
</comment>
<dbReference type="Proteomes" id="UP000727407">
    <property type="component" value="Unassembled WGS sequence"/>
</dbReference>
<gene>
    <name evidence="2" type="ORF">DAT39_004280</name>
</gene>
<name>A0A8J4US53_CLAMG</name>
<evidence type="ECO:0000256" key="1">
    <source>
        <dbReference type="SAM" id="MobiDB-lite"/>
    </source>
</evidence>
<proteinExistence type="predicted"/>
<reference evidence="2" key="1">
    <citation type="submission" date="2020-07" db="EMBL/GenBank/DDBJ databases">
        <title>Clarias magur genome sequencing, assembly and annotation.</title>
        <authorList>
            <person name="Kushwaha B."/>
            <person name="Kumar R."/>
            <person name="Das P."/>
            <person name="Joshi C.G."/>
            <person name="Kumar D."/>
            <person name="Nagpure N.S."/>
            <person name="Pandey M."/>
            <person name="Agarwal S."/>
            <person name="Srivastava S."/>
            <person name="Singh M."/>
            <person name="Sahoo L."/>
            <person name="Jayasankar P."/>
            <person name="Meher P.K."/>
            <person name="Koringa P.G."/>
            <person name="Iquebal M.A."/>
            <person name="Das S.P."/>
            <person name="Bit A."/>
            <person name="Patnaik S."/>
            <person name="Patel N."/>
            <person name="Shah T.M."/>
            <person name="Hinsu A."/>
            <person name="Jena J.K."/>
        </authorList>
    </citation>
    <scope>NUCLEOTIDE SEQUENCE</scope>
    <source>
        <strain evidence="2">CIFAMagur01</strain>
        <tissue evidence="2">Testis</tissue>
    </source>
</reference>